<dbReference type="Proteomes" id="UP000811246">
    <property type="component" value="Chromosome 2"/>
</dbReference>
<evidence type="ECO:0000256" key="3">
    <source>
        <dbReference type="ARBA" id="ARBA00022525"/>
    </source>
</evidence>
<comment type="similarity">
    <text evidence="2">Belongs to the plant rapid alkalinization factor (RALF) family.</text>
</comment>
<dbReference type="PANTHER" id="PTHR33136">
    <property type="entry name" value="RAPID ALKALINIZATION FACTOR-LIKE"/>
    <property type="match status" value="1"/>
</dbReference>
<dbReference type="PANTHER" id="PTHR33136:SF4">
    <property type="entry name" value="PROTEIN RALF-LIKE 32"/>
    <property type="match status" value="1"/>
</dbReference>
<evidence type="ECO:0000313" key="8">
    <source>
        <dbReference type="Proteomes" id="UP000811246"/>
    </source>
</evidence>
<dbReference type="GO" id="GO:0019722">
    <property type="term" value="P:calcium-mediated signaling"/>
    <property type="evidence" value="ECO:0007669"/>
    <property type="project" value="TreeGrafter"/>
</dbReference>
<proteinExistence type="inferred from homology"/>
<dbReference type="GO" id="GO:0005576">
    <property type="term" value="C:extracellular region"/>
    <property type="evidence" value="ECO:0007669"/>
    <property type="project" value="UniProtKB-SubCell"/>
</dbReference>
<comment type="caution">
    <text evidence="7">The sequence shown here is derived from an EMBL/GenBank/DDBJ whole genome shotgun (WGS) entry which is preliminary data.</text>
</comment>
<evidence type="ECO:0000256" key="4">
    <source>
        <dbReference type="ARBA" id="ARBA00022702"/>
    </source>
</evidence>
<sequence>MVDCFYSLVLDFYNVTPRSSPASSYAYTPCNGSIAKCNGEEDHELLMELETTRRFLAEQKRISYGVLNPNHPVCNGGGRGQAYSKSGGYLPPRSNPPSRGCSKYYRCRPGSLWKPH</sequence>
<gene>
    <name evidence="7" type="ORF">I3842_02G063100</name>
</gene>
<dbReference type="AlphaFoldDB" id="A0A922FSY7"/>
<dbReference type="Pfam" id="PF05498">
    <property type="entry name" value="RALF"/>
    <property type="match status" value="1"/>
</dbReference>
<evidence type="ECO:0008006" key="9">
    <source>
        <dbReference type="Google" id="ProtNLM"/>
    </source>
</evidence>
<dbReference type="GO" id="GO:0040008">
    <property type="term" value="P:regulation of growth"/>
    <property type="evidence" value="ECO:0007669"/>
    <property type="project" value="UniProtKB-ARBA"/>
</dbReference>
<comment type="subcellular location">
    <subcellularLocation>
        <location evidence="1">Secreted</location>
    </subcellularLocation>
</comment>
<keyword evidence="5" id="KW-0732">Signal</keyword>
<evidence type="ECO:0000256" key="1">
    <source>
        <dbReference type="ARBA" id="ARBA00004613"/>
    </source>
</evidence>
<organism evidence="7 8">
    <name type="scientific">Carya illinoinensis</name>
    <name type="common">Pecan</name>
    <dbReference type="NCBI Taxonomy" id="32201"/>
    <lineage>
        <taxon>Eukaryota</taxon>
        <taxon>Viridiplantae</taxon>
        <taxon>Streptophyta</taxon>
        <taxon>Embryophyta</taxon>
        <taxon>Tracheophyta</taxon>
        <taxon>Spermatophyta</taxon>
        <taxon>Magnoliopsida</taxon>
        <taxon>eudicotyledons</taxon>
        <taxon>Gunneridae</taxon>
        <taxon>Pentapetalae</taxon>
        <taxon>rosids</taxon>
        <taxon>fabids</taxon>
        <taxon>Fagales</taxon>
        <taxon>Juglandaceae</taxon>
        <taxon>Carya</taxon>
    </lineage>
</organism>
<keyword evidence="4" id="KW-0372">Hormone</keyword>
<dbReference type="InterPro" id="IPR008801">
    <property type="entry name" value="RALF"/>
</dbReference>
<protein>
    <recommendedName>
        <fullName evidence="9">Protein RALF-like 32</fullName>
    </recommendedName>
</protein>
<evidence type="ECO:0000256" key="6">
    <source>
        <dbReference type="ARBA" id="ARBA00023157"/>
    </source>
</evidence>
<name>A0A922FSY7_CARIL</name>
<dbReference type="GO" id="GO:0005179">
    <property type="term" value="F:hormone activity"/>
    <property type="evidence" value="ECO:0007669"/>
    <property type="project" value="UniProtKB-KW"/>
</dbReference>
<dbReference type="GO" id="GO:0009506">
    <property type="term" value="C:plasmodesma"/>
    <property type="evidence" value="ECO:0007669"/>
    <property type="project" value="TreeGrafter"/>
</dbReference>
<dbReference type="EMBL" id="CM031826">
    <property type="protein sequence ID" value="KAG6726078.1"/>
    <property type="molecule type" value="Genomic_DNA"/>
</dbReference>
<evidence type="ECO:0000313" key="7">
    <source>
        <dbReference type="EMBL" id="KAG6726078.1"/>
    </source>
</evidence>
<reference evidence="7" key="1">
    <citation type="submission" date="2021-01" db="EMBL/GenBank/DDBJ databases">
        <authorList>
            <person name="Lovell J.T."/>
            <person name="Bentley N."/>
            <person name="Bhattarai G."/>
            <person name="Jenkins J.W."/>
            <person name="Sreedasyam A."/>
            <person name="Alarcon Y."/>
            <person name="Bock C."/>
            <person name="Boston L."/>
            <person name="Carlson J."/>
            <person name="Cervantes K."/>
            <person name="Clermont K."/>
            <person name="Krom N."/>
            <person name="Kubenka K."/>
            <person name="Mamidi S."/>
            <person name="Mattison C."/>
            <person name="Monteros M."/>
            <person name="Pisani C."/>
            <person name="Plott C."/>
            <person name="Rajasekar S."/>
            <person name="Rhein H.S."/>
            <person name="Rohla C."/>
            <person name="Song M."/>
            <person name="Hilaire R.S."/>
            <person name="Shu S."/>
            <person name="Wells L."/>
            <person name="Wang X."/>
            <person name="Webber J."/>
            <person name="Heerema R.J."/>
            <person name="Klein P."/>
            <person name="Conner P."/>
            <person name="Grauke L."/>
            <person name="Grimwood J."/>
            <person name="Schmutz J."/>
            <person name="Randall J.J."/>
        </authorList>
    </citation>
    <scope>NUCLEOTIDE SEQUENCE</scope>
    <source>
        <tissue evidence="7">Leaf</tissue>
    </source>
</reference>
<evidence type="ECO:0000256" key="2">
    <source>
        <dbReference type="ARBA" id="ARBA00009178"/>
    </source>
</evidence>
<accession>A0A922FSY7</accession>
<keyword evidence="3" id="KW-0964">Secreted</keyword>
<keyword evidence="6" id="KW-1015">Disulfide bond</keyword>
<evidence type="ECO:0000256" key="5">
    <source>
        <dbReference type="ARBA" id="ARBA00022729"/>
    </source>
</evidence>